<dbReference type="Proteomes" id="UP001318860">
    <property type="component" value="Unassembled WGS sequence"/>
</dbReference>
<dbReference type="Gene3D" id="1.20.5.440">
    <property type="entry name" value="ATP synthase delta/epsilon subunit, C-terminal domain"/>
    <property type="match status" value="1"/>
</dbReference>
<sequence length="490" mass="55114">MTRVSPEFGDEVQAVWTVSADVSFQSDQFPKYKLGPNNEILEEIKEDSKGPPLKEVVVQETNQLTEQHKRLSVRDLASKFDKNLAAAAKLSEEAKLKEVASLDGHVLLKKLRDALEYLKGRLAGRNKEDVEKAISLVEALAVKLTQKEGELIQEKFEVKKLVNFLKQASEDAKKLVNQEKSFACAEIESARAVVQRIGEALEEQEKNQSSGKQQELEELIEEVQEARRIKLMHQPRKVVDMEHELRELRLQIREKCTISLKLQNELARSMKAEDVSRIYELNGAEMLGSILRIQSCSEEAIELGKCSIQWYRLSSQCSRREPILGANKCVYAPEPIDVGRVLEVDITSNGLKVTLATDGPVEQGLDLGSYLETLLRKPNNDFSVVISQMNGRNYSSHSAHLFHIGKTKIKLSRGWITKARESYSKSMQLCGFRGGGNSAAKSLFWQARKGHSFVLVFESERERNGALILARKYAFDCNVLLAGPDDDALL</sequence>
<evidence type="ECO:0000259" key="3">
    <source>
        <dbReference type="Pfam" id="PF16711"/>
    </source>
</evidence>
<feature type="domain" description="Stomatal closure-related actin-binding protein PH" evidence="5">
    <location>
        <begin position="379"/>
        <end position="486"/>
    </location>
</feature>
<evidence type="ECO:0000259" key="2">
    <source>
        <dbReference type="Pfam" id="PF16709"/>
    </source>
</evidence>
<dbReference type="Gene3D" id="2.30.29.140">
    <property type="match status" value="1"/>
</dbReference>
<evidence type="ECO:0008006" key="8">
    <source>
        <dbReference type="Google" id="ProtNLM"/>
    </source>
</evidence>
<dbReference type="PANTHER" id="PTHR31172">
    <property type="entry name" value="STOMATAL CLOSURE-RELATED ACTIN-BINDING PROTEIN 1"/>
    <property type="match status" value="1"/>
</dbReference>
<evidence type="ECO:0000259" key="4">
    <source>
        <dbReference type="Pfam" id="PF16712"/>
    </source>
</evidence>
<dbReference type="InterPro" id="IPR041144">
    <property type="entry name" value="SCAB-PH"/>
</dbReference>
<dbReference type="Gene3D" id="2.60.40.2700">
    <property type="match status" value="1"/>
</dbReference>
<dbReference type="InterPro" id="IPR039640">
    <property type="entry name" value="SCAB"/>
</dbReference>
<keyword evidence="1" id="KW-0175">Coiled coil</keyword>
<reference evidence="6 7" key="1">
    <citation type="journal article" date="2021" name="Comput. Struct. Biotechnol. J.">
        <title>De novo genome assembly of the potent medicinal plant Rehmannia glutinosa using nanopore technology.</title>
        <authorList>
            <person name="Ma L."/>
            <person name="Dong C."/>
            <person name="Song C."/>
            <person name="Wang X."/>
            <person name="Zheng X."/>
            <person name="Niu Y."/>
            <person name="Chen S."/>
            <person name="Feng W."/>
        </authorList>
    </citation>
    <scope>NUCLEOTIDE SEQUENCE [LARGE SCALE GENOMIC DNA]</scope>
    <source>
        <strain evidence="6">DH-2019</strain>
    </source>
</reference>
<accession>A0ABR0UQ71</accession>
<dbReference type="Pfam" id="PF16712">
    <property type="entry name" value="SCAB_CC"/>
    <property type="match status" value="1"/>
</dbReference>
<organism evidence="6 7">
    <name type="scientific">Rehmannia glutinosa</name>
    <name type="common">Chinese foxglove</name>
    <dbReference type="NCBI Taxonomy" id="99300"/>
    <lineage>
        <taxon>Eukaryota</taxon>
        <taxon>Viridiplantae</taxon>
        <taxon>Streptophyta</taxon>
        <taxon>Embryophyta</taxon>
        <taxon>Tracheophyta</taxon>
        <taxon>Spermatophyta</taxon>
        <taxon>Magnoliopsida</taxon>
        <taxon>eudicotyledons</taxon>
        <taxon>Gunneridae</taxon>
        <taxon>Pentapetalae</taxon>
        <taxon>asterids</taxon>
        <taxon>lamiids</taxon>
        <taxon>Lamiales</taxon>
        <taxon>Orobanchaceae</taxon>
        <taxon>Rehmannieae</taxon>
        <taxon>Rehmannia</taxon>
    </lineage>
</organism>
<dbReference type="InterPro" id="IPR032009">
    <property type="entry name" value="SCAB_CC"/>
</dbReference>
<gene>
    <name evidence="6" type="ORF">DH2020_041436</name>
</gene>
<keyword evidence="7" id="KW-1185">Reference proteome</keyword>
<comment type="caution">
    <text evidence="6">The sequence shown here is derived from an EMBL/GenBank/DDBJ whole genome shotgun (WGS) entry which is preliminary data.</text>
</comment>
<evidence type="ECO:0000256" key="1">
    <source>
        <dbReference type="SAM" id="Coils"/>
    </source>
</evidence>
<feature type="domain" description="Stomatal closure-related actin-binding protein actin-binding" evidence="3">
    <location>
        <begin position="53"/>
        <end position="95"/>
    </location>
</feature>
<name>A0ABR0UQ71_REHGL</name>
<dbReference type="Pfam" id="PF16711">
    <property type="entry name" value="SCAB-ABD"/>
    <property type="match status" value="1"/>
</dbReference>
<dbReference type="Pfam" id="PF16709">
    <property type="entry name" value="SCAB-Ig"/>
    <property type="match status" value="1"/>
</dbReference>
<evidence type="ECO:0000259" key="5">
    <source>
        <dbReference type="Pfam" id="PF17684"/>
    </source>
</evidence>
<dbReference type="EMBL" id="JABTTQ020002294">
    <property type="protein sequence ID" value="KAK6124820.1"/>
    <property type="molecule type" value="Genomic_DNA"/>
</dbReference>
<dbReference type="Pfam" id="PF17684">
    <property type="entry name" value="SCAB-PH"/>
    <property type="match status" value="1"/>
</dbReference>
<protein>
    <recommendedName>
        <fullName evidence="8">Stomatal closure-related actin-binding protein</fullName>
    </recommendedName>
</protein>
<evidence type="ECO:0000313" key="7">
    <source>
        <dbReference type="Proteomes" id="UP001318860"/>
    </source>
</evidence>
<proteinExistence type="predicted"/>
<feature type="coiled-coil region" evidence="1">
    <location>
        <begin position="187"/>
        <end position="229"/>
    </location>
</feature>
<dbReference type="PANTHER" id="PTHR31172:SF7">
    <property type="entry name" value="STOMATAL CLOSURE-RELATED ACTIN-BINDING PROTEIN 3"/>
    <property type="match status" value="1"/>
</dbReference>
<dbReference type="InterPro" id="IPR032012">
    <property type="entry name" value="SCAB-ABD"/>
</dbReference>
<dbReference type="InterPro" id="IPR032015">
    <property type="entry name" value="SCAB-Ig"/>
</dbReference>
<feature type="domain" description="Stomatal closure-related actin-binding protein coiled-coil" evidence="4">
    <location>
        <begin position="99"/>
        <end position="266"/>
    </location>
</feature>
<feature type="domain" description="Stomatal closure-related actin-binding protein Ig" evidence="2">
    <location>
        <begin position="279"/>
        <end position="376"/>
    </location>
</feature>
<evidence type="ECO:0000313" key="6">
    <source>
        <dbReference type="EMBL" id="KAK6124820.1"/>
    </source>
</evidence>